<name>A0A0T9T4B6_YERAL</name>
<organism evidence="1 2">
    <name type="scientific">Yersinia aldovae</name>
    <dbReference type="NCBI Taxonomy" id="29483"/>
    <lineage>
        <taxon>Bacteria</taxon>
        <taxon>Pseudomonadati</taxon>
        <taxon>Pseudomonadota</taxon>
        <taxon>Gammaproteobacteria</taxon>
        <taxon>Enterobacterales</taxon>
        <taxon>Yersiniaceae</taxon>
        <taxon>Yersinia</taxon>
    </lineage>
</organism>
<evidence type="ECO:0000313" key="2">
    <source>
        <dbReference type="Proteomes" id="UP000041595"/>
    </source>
</evidence>
<dbReference type="EMBL" id="CQEJ01000003">
    <property type="protein sequence ID" value="CNK61185.1"/>
    <property type="molecule type" value="Genomic_DNA"/>
</dbReference>
<dbReference type="AlphaFoldDB" id="A0A0T9T4B6"/>
<dbReference type="Gene3D" id="1.10.4120.20">
    <property type="match status" value="1"/>
</dbReference>
<evidence type="ECO:0000313" key="1">
    <source>
        <dbReference type="EMBL" id="CNK61185.1"/>
    </source>
</evidence>
<reference evidence="1 2" key="1">
    <citation type="submission" date="2015-03" db="EMBL/GenBank/DDBJ databases">
        <authorList>
            <person name="Murphy D."/>
        </authorList>
    </citation>
    <scope>NUCLEOTIDE SEQUENCE [LARGE SCALE GENOMIC DNA]</scope>
    <source>
        <strain evidence="1 2">IP06005</strain>
    </source>
</reference>
<gene>
    <name evidence="1" type="ORF">ERS137965_00556</name>
</gene>
<sequence length="248" mass="28379">MKLRTVLKTYDSEKKIQHKIRQEATVSINSPTNNNLLGRLFGVKNTQVIIRVNSQEAKINYNKVLGGLKQTITDSNMEHNKAWLIDERLTIVSVAVNQAIDHANVGNESKIDKKDRADLLNRVKSEYHLNEVFFNTNSQEGITDKDLSLNLTQSSVRTTLQSDKYIDGKLAKVYPQFVKNLSLEQYQKIDLEKKKIKDIVIEKLMGKICTEMIFGEKLLPMELSSLKQTVKSEAENIITRNKQESTRL</sequence>
<dbReference type="RefSeq" id="WP_049595992.1">
    <property type="nucleotide sequence ID" value="NZ_CQCP01000001.1"/>
</dbReference>
<protein>
    <submittedName>
        <fullName evidence="1">IpaB/EvcA family</fullName>
    </submittedName>
</protein>
<proteinExistence type="predicted"/>
<dbReference type="Proteomes" id="UP000041595">
    <property type="component" value="Unassembled WGS sequence"/>
</dbReference>
<accession>A0A0T9T4B6</accession>